<dbReference type="Pfam" id="PF02120">
    <property type="entry name" value="Flg_hook"/>
    <property type="match status" value="1"/>
</dbReference>
<feature type="region of interest" description="Disordered" evidence="1">
    <location>
        <begin position="338"/>
        <end position="372"/>
    </location>
</feature>
<sequence>MTPEMINFATHAVLKGSVAKAGPQADTGEAGFLKLLASPDGSVADIPDEEPVDSNEPDEDGEQETGFGQDWPGPDVRPPGAAEQHRKTSLDVSSGLVDSEPIPTTQADLPDGRRADPIASDGELSDTPRPNAWGGAKIMQQAESGSGVLRSQEPSDGLSGPINEPPVAIDGELRAVAGMSLPRRVEGNMPPGQLSRRVESLAAPDPTNAAIDPDNLSVKEPALLAAEVTLHPDTDSRTVAAAGAPSTARAAPVAASDIARQIASGAAKGEAEWVEITLTPEELGKVRLVVTGGERPSISVYAEHRDTLDLLRRHSHLLAQELKDTGFGGADLSFADDAGAGKRQGARAETKQPVAEPARGPHGNDEPKAQAVSRIAGDCQIDIRI</sequence>
<feature type="region of interest" description="Disordered" evidence="1">
    <location>
        <begin position="31"/>
        <end position="169"/>
    </location>
</feature>
<feature type="compositionally biased region" description="Acidic residues" evidence="1">
    <location>
        <begin position="46"/>
        <end position="63"/>
    </location>
</feature>
<organism evidence="3 4">
    <name type="scientific">Paracoccus halophilus</name>
    <dbReference type="NCBI Taxonomy" id="376733"/>
    <lineage>
        <taxon>Bacteria</taxon>
        <taxon>Pseudomonadati</taxon>
        <taxon>Pseudomonadota</taxon>
        <taxon>Alphaproteobacteria</taxon>
        <taxon>Rhodobacterales</taxon>
        <taxon>Paracoccaceae</taxon>
        <taxon>Paracoccus</taxon>
    </lineage>
</organism>
<reference evidence="3 4" key="1">
    <citation type="submission" date="2016-10" db="EMBL/GenBank/DDBJ databases">
        <authorList>
            <person name="de Groot N.N."/>
        </authorList>
    </citation>
    <scope>NUCLEOTIDE SEQUENCE [LARGE SCALE GENOMIC DNA]</scope>
    <source>
        <strain evidence="3 4">CGMCC 1.6117</strain>
    </source>
</reference>
<dbReference type="Gene3D" id="3.30.750.140">
    <property type="match status" value="1"/>
</dbReference>
<evidence type="ECO:0000313" key="3">
    <source>
        <dbReference type="EMBL" id="SFA57656.1"/>
    </source>
</evidence>
<evidence type="ECO:0000259" key="2">
    <source>
        <dbReference type="Pfam" id="PF02120"/>
    </source>
</evidence>
<dbReference type="EMBL" id="FOJO01000018">
    <property type="protein sequence ID" value="SFA57656.1"/>
    <property type="molecule type" value="Genomic_DNA"/>
</dbReference>
<dbReference type="InterPro" id="IPR038610">
    <property type="entry name" value="FliK-like_C_sf"/>
</dbReference>
<proteinExistence type="predicted"/>
<dbReference type="AlphaFoldDB" id="A0A1I0U3D1"/>
<evidence type="ECO:0000313" key="4">
    <source>
        <dbReference type="Proteomes" id="UP000182312"/>
    </source>
</evidence>
<evidence type="ECO:0000256" key="1">
    <source>
        <dbReference type="SAM" id="MobiDB-lite"/>
    </source>
</evidence>
<protein>
    <submittedName>
        <fullName evidence="3">Hook-length control protein FliK</fullName>
    </submittedName>
</protein>
<dbReference type="OrthoDB" id="7203912at2"/>
<accession>A0A1I0U3D1</accession>
<feature type="region of interest" description="Disordered" evidence="1">
    <location>
        <begin position="180"/>
        <end position="199"/>
    </location>
</feature>
<name>A0A1I0U3D1_9RHOB</name>
<dbReference type="CDD" id="cd17470">
    <property type="entry name" value="T3SS_Flik_C"/>
    <property type="match status" value="1"/>
</dbReference>
<dbReference type="InterPro" id="IPR021136">
    <property type="entry name" value="Flagellar_hook_control-like_C"/>
</dbReference>
<gene>
    <name evidence="3" type="ORF">SAMN04487972_1182</name>
</gene>
<dbReference type="Proteomes" id="UP000182312">
    <property type="component" value="Unassembled WGS sequence"/>
</dbReference>
<feature type="domain" description="Flagellar hook-length control protein-like C-terminal" evidence="2">
    <location>
        <begin position="268"/>
        <end position="339"/>
    </location>
</feature>